<dbReference type="GO" id="GO:0004435">
    <property type="term" value="F:phosphatidylinositol-4,5-bisphosphate phospholipase C activity"/>
    <property type="evidence" value="ECO:0007669"/>
    <property type="project" value="UniProtKB-EC"/>
</dbReference>
<keyword evidence="4 5" id="KW-0443">Lipid metabolism</keyword>
<dbReference type="InterPro" id="IPR001711">
    <property type="entry name" value="PLipase_C_Pinositol-sp_Y"/>
</dbReference>
<dbReference type="Pfam" id="PF00387">
    <property type="entry name" value="PI-PLC-Y"/>
    <property type="match status" value="1"/>
</dbReference>
<evidence type="ECO:0000256" key="4">
    <source>
        <dbReference type="ARBA" id="ARBA00023098"/>
    </source>
</evidence>
<keyword evidence="8" id="KW-1185">Reference proteome</keyword>
<evidence type="ECO:0000313" key="7">
    <source>
        <dbReference type="EMBL" id="VDP53929.1"/>
    </source>
</evidence>
<evidence type="ECO:0000313" key="9">
    <source>
        <dbReference type="WBParaSite" id="SBAD_0001349601-mRNA-1"/>
    </source>
</evidence>
<dbReference type="SMART" id="SM00149">
    <property type="entry name" value="PLCYc"/>
    <property type="match status" value="1"/>
</dbReference>
<reference evidence="7 8" key="2">
    <citation type="submission" date="2018-11" db="EMBL/GenBank/DDBJ databases">
        <authorList>
            <consortium name="Pathogen Informatics"/>
        </authorList>
    </citation>
    <scope>NUCLEOTIDE SEQUENCE [LARGE SCALE GENOMIC DNA]</scope>
</reference>
<organism evidence="9">
    <name type="scientific">Soboliphyme baturini</name>
    <dbReference type="NCBI Taxonomy" id="241478"/>
    <lineage>
        <taxon>Eukaryota</taxon>
        <taxon>Metazoa</taxon>
        <taxon>Ecdysozoa</taxon>
        <taxon>Nematoda</taxon>
        <taxon>Enoplea</taxon>
        <taxon>Dorylaimia</taxon>
        <taxon>Dioctophymatida</taxon>
        <taxon>Dioctophymatoidea</taxon>
        <taxon>Soboliphymatidae</taxon>
        <taxon>Soboliphyme</taxon>
    </lineage>
</organism>
<dbReference type="EMBL" id="UZAM01020127">
    <property type="protein sequence ID" value="VDP53929.1"/>
    <property type="molecule type" value="Genomic_DNA"/>
</dbReference>
<dbReference type="AlphaFoldDB" id="A0A183JB32"/>
<evidence type="ECO:0000256" key="5">
    <source>
        <dbReference type="RuleBase" id="RU361133"/>
    </source>
</evidence>
<feature type="domain" description="PI-PLC Y-box" evidence="6">
    <location>
        <begin position="3"/>
        <end position="94"/>
    </location>
</feature>
<evidence type="ECO:0000313" key="8">
    <source>
        <dbReference type="Proteomes" id="UP000270296"/>
    </source>
</evidence>
<dbReference type="InterPro" id="IPR035892">
    <property type="entry name" value="C2_domain_sf"/>
</dbReference>
<dbReference type="InterPro" id="IPR017946">
    <property type="entry name" value="PLC-like_Pdiesterase_TIM-brl"/>
</dbReference>
<dbReference type="InterPro" id="IPR001192">
    <property type="entry name" value="PI-PLC_fam"/>
</dbReference>
<dbReference type="WBParaSite" id="SBAD_0001349601-mRNA-1">
    <property type="protein sequence ID" value="SBAD_0001349601-mRNA-1"/>
    <property type="gene ID" value="SBAD_0001349601"/>
</dbReference>
<dbReference type="CDD" id="cd00275">
    <property type="entry name" value="C2_PLC_like"/>
    <property type="match status" value="1"/>
</dbReference>
<keyword evidence="2 5" id="KW-0378">Hydrolase</keyword>
<dbReference type="OrthoDB" id="269822at2759"/>
<protein>
    <recommendedName>
        <fullName evidence="1 5">Phosphoinositide phospholipase C</fullName>
        <ecNumber evidence="1 5">3.1.4.11</ecNumber>
    </recommendedName>
</protein>
<dbReference type="PROSITE" id="PS50008">
    <property type="entry name" value="PIPLC_Y_DOMAIN"/>
    <property type="match status" value="1"/>
</dbReference>
<name>A0A183JB32_9BILA</name>
<evidence type="ECO:0000256" key="3">
    <source>
        <dbReference type="ARBA" id="ARBA00022963"/>
    </source>
</evidence>
<dbReference type="EC" id="3.1.4.11" evidence="1 5"/>
<dbReference type="Proteomes" id="UP000270296">
    <property type="component" value="Unassembled WGS sequence"/>
</dbReference>
<accession>A0A183JB32</accession>
<dbReference type="PRINTS" id="PR00390">
    <property type="entry name" value="PHPHLIPASEC"/>
</dbReference>
<comment type="catalytic activity">
    <reaction evidence="5">
        <text>a 1,2-diacyl-sn-glycero-3-phospho-(1D-myo-inositol-4,5-bisphosphate) + H2O = 1D-myo-inositol 1,4,5-trisphosphate + a 1,2-diacyl-sn-glycerol + H(+)</text>
        <dbReference type="Rhea" id="RHEA:33179"/>
        <dbReference type="ChEBI" id="CHEBI:15377"/>
        <dbReference type="ChEBI" id="CHEBI:15378"/>
        <dbReference type="ChEBI" id="CHEBI:17815"/>
        <dbReference type="ChEBI" id="CHEBI:58456"/>
        <dbReference type="ChEBI" id="CHEBI:203600"/>
        <dbReference type="EC" id="3.1.4.11"/>
    </reaction>
</comment>
<reference evidence="9" key="1">
    <citation type="submission" date="2016-06" db="UniProtKB">
        <authorList>
            <consortium name="WormBaseParasite"/>
        </authorList>
    </citation>
    <scope>IDENTIFICATION</scope>
</reference>
<dbReference type="GO" id="GO:0051209">
    <property type="term" value="P:release of sequestered calcium ion into cytosol"/>
    <property type="evidence" value="ECO:0007669"/>
    <property type="project" value="TreeGrafter"/>
</dbReference>
<dbReference type="Gene3D" id="3.20.20.190">
    <property type="entry name" value="Phosphatidylinositol (PI) phosphodiesterase"/>
    <property type="match status" value="1"/>
</dbReference>
<dbReference type="PANTHER" id="PTHR10336:SF36">
    <property type="entry name" value="1-PHOSPHATIDYLINOSITOL 4,5-BISPHOSPHATE PHOSPHODIESTERASE BETA-4"/>
    <property type="match status" value="1"/>
</dbReference>
<gene>
    <name evidence="7" type="ORF">SBAD_LOCUS13080</name>
</gene>
<dbReference type="GO" id="GO:0016042">
    <property type="term" value="P:lipid catabolic process"/>
    <property type="evidence" value="ECO:0007669"/>
    <property type="project" value="UniProtKB-KW"/>
</dbReference>
<dbReference type="SUPFAM" id="SSF49562">
    <property type="entry name" value="C2 domain (Calcium/lipid-binding domain, CaLB)"/>
    <property type="match status" value="1"/>
</dbReference>
<dbReference type="PANTHER" id="PTHR10336">
    <property type="entry name" value="PHOSPHOINOSITIDE-SPECIFIC PHOSPHOLIPASE C FAMILY PROTEIN"/>
    <property type="match status" value="1"/>
</dbReference>
<dbReference type="SUPFAM" id="SSF51695">
    <property type="entry name" value="PLC-like phosphodiesterases"/>
    <property type="match status" value="1"/>
</dbReference>
<dbReference type="Gene3D" id="2.60.40.150">
    <property type="entry name" value="C2 domain"/>
    <property type="match status" value="1"/>
</dbReference>
<evidence type="ECO:0000259" key="6">
    <source>
        <dbReference type="PROSITE" id="PS50008"/>
    </source>
</evidence>
<keyword evidence="3 5" id="KW-0442">Lipid degradation</keyword>
<evidence type="ECO:0000256" key="1">
    <source>
        <dbReference type="ARBA" id="ARBA00012368"/>
    </source>
</evidence>
<dbReference type="GO" id="GO:0046488">
    <property type="term" value="P:phosphatidylinositol metabolic process"/>
    <property type="evidence" value="ECO:0007669"/>
    <property type="project" value="TreeGrafter"/>
</dbReference>
<proteinExistence type="predicted"/>
<evidence type="ECO:0000256" key="2">
    <source>
        <dbReference type="ARBA" id="ARBA00022801"/>
    </source>
</evidence>
<sequence length="175" mass="20094">MHFHMSSFSESTALGYLKQSAIEFVNYNKRQLSRIYPKGGRVDSSNFLPQIFWNAGVQMVALNFQTPDLAMQLNQGRFEYNGNCGYLLKPDFMRRPNRNFDPFSESPVDGVIAAYCSVRIISGQFLSDRKIGTFVEVEMYGLPTDTIRKEFRTKMVPANGLNPVYNEESFVFRKV</sequence>
<dbReference type="GO" id="GO:0048015">
    <property type="term" value="P:phosphatidylinositol-mediated signaling"/>
    <property type="evidence" value="ECO:0007669"/>
    <property type="project" value="TreeGrafter"/>
</dbReference>